<name>A0ABT3T988_9GAMM</name>
<reference evidence="2" key="1">
    <citation type="submission" date="2019-02" db="EMBL/GenBank/DDBJ databases">
        <authorList>
            <person name="Li S.-H."/>
        </authorList>
    </citation>
    <scope>NUCLEOTIDE SEQUENCE</scope>
    <source>
        <strain evidence="2">IMCC11814</strain>
    </source>
</reference>
<dbReference type="Proteomes" id="UP001143304">
    <property type="component" value="Unassembled WGS sequence"/>
</dbReference>
<accession>A0ABT3T988</accession>
<dbReference type="InterPro" id="IPR025293">
    <property type="entry name" value="YfiR/HmsC-like"/>
</dbReference>
<dbReference type="EMBL" id="SHNO01000001">
    <property type="protein sequence ID" value="MCX2978846.1"/>
    <property type="molecule type" value="Genomic_DNA"/>
</dbReference>
<protein>
    <submittedName>
        <fullName evidence="2">YfiR family protein</fullName>
    </submittedName>
</protein>
<sequence length="179" mass="20393">MSWICRISCAAVAVLFFVLFVSSRPAYAASNQDTLSKENKLKAAYFLNFIEFINWPNDSQNSPAALLYICLQDEAPFEEFFSALVDNRRAKGSKPELKIQRLSEANHCDYTYLHQPLAEEDLKMKGNIVVLASDQISQQDAAITFFITNRKLRFEIDLDTMQKNQVTVSSELLKLAKIK</sequence>
<comment type="caution">
    <text evidence="2">The sequence shown here is derived from an EMBL/GenBank/DDBJ whole genome shotgun (WGS) entry which is preliminary data.</text>
</comment>
<feature type="chain" id="PRO_5046429199" evidence="1">
    <location>
        <begin position="29"/>
        <end position="179"/>
    </location>
</feature>
<organism evidence="2 3">
    <name type="scientific">Candidatus Marimicrobium litorale</name>
    <dbReference type="NCBI Taxonomy" id="2518991"/>
    <lineage>
        <taxon>Bacteria</taxon>
        <taxon>Pseudomonadati</taxon>
        <taxon>Pseudomonadota</taxon>
        <taxon>Gammaproteobacteria</taxon>
        <taxon>Cellvibrionales</taxon>
        <taxon>Halieaceae</taxon>
        <taxon>Marimicrobium</taxon>
    </lineage>
</organism>
<gene>
    <name evidence="2" type="ORF">EYC82_15895</name>
</gene>
<dbReference type="RefSeq" id="WP_279250537.1">
    <property type="nucleotide sequence ID" value="NZ_SHNO01000001.1"/>
</dbReference>
<keyword evidence="3" id="KW-1185">Reference proteome</keyword>
<feature type="signal peptide" evidence="1">
    <location>
        <begin position="1"/>
        <end position="28"/>
    </location>
</feature>
<proteinExistence type="predicted"/>
<evidence type="ECO:0000256" key="1">
    <source>
        <dbReference type="SAM" id="SignalP"/>
    </source>
</evidence>
<keyword evidence="1" id="KW-0732">Signal</keyword>
<evidence type="ECO:0000313" key="3">
    <source>
        <dbReference type="Proteomes" id="UP001143304"/>
    </source>
</evidence>
<evidence type="ECO:0000313" key="2">
    <source>
        <dbReference type="EMBL" id="MCX2978846.1"/>
    </source>
</evidence>
<dbReference type="Pfam" id="PF13689">
    <property type="entry name" value="DUF4154"/>
    <property type="match status" value="1"/>
</dbReference>